<feature type="domain" description="Orn/DAP/Arg decarboxylase 2 N-terminal" evidence="11">
    <location>
        <begin position="48"/>
        <end position="279"/>
    </location>
</feature>
<dbReference type="InterPro" id="IPR029066">
    <property type="entry name" value="PLP-binding_barrel"/>
</dbReference>
<evidence type="ECO:0000256" key="3">
    <source>
        <dbReference type="ARBA" id="ARBA00022793"/>
    </source>
</evidence>
<dbReference type="PRINTS" id="PR01182">
    <property type="entry name" value="ORNDCRBXLASE"/>
</dbReference>
<feature type="active site" description="Proton donor" evidence="10">
    <location>
        <position position="362"/>
    </location>
</feature>
<comment type="cofactor">
    <cofactor evidence="1 10">
        <name>pyridoxal 5'-phosphate</name>
        <dbReference type="ChEBI" id="CHEBI:597326"/>
    </cofactor>
</comment>
<dbReference type="SUPFAM" id="SSF50621">
    <property type="entry name" value="Alanine racemase C-terminal domain-like"/>
    <property type="match status" value="1"/>
</dbReference>
<evidence type="ECO:0000256" key="8">
    <source>
        <dbReference type="ARBA" id="ARBA00046672"/>
    </source>
</evidence>
<evidence type="ECO:0000256" key="6">
    <source>
        <dbReference type="ARBA" id="ARBA00034115"/>
    </source>
</evidence>
<dbReference type="Pfam" id="PF02784">
    <property type="entry name" value="Orn_Arg_deC_N"/>
    <property type="match status" value="1"/>
</dbReference>
<reference evidence="13" key="3">
    <citation type="journal article" date="2010" name="Genome Res.">
        <title>Population genomic sequencing of Coccidioides fungi reveals recent hybridization and transposon control.</title>
        <authorList>
            <person name="Neafsey D.E."/>
            <person name="Barker B.M."/>
            <person name="Sharpton T.J."/>
            <person name="Stajich J.E."/>
            <person name="Park D.J."/>
            <person name="Whiston E."/>
            <person name="Hung C.-Y."/>
            <person name="McMahan C."/>
            <person name="White J."/>
            <person name="Sykes S."/>
            <person name="Heiman D."/>
            <person name="Young S."/>
            <person name="Zeng Q."/>
            <person name="Abouelleil A."/>
            <person name="Aftuck L."/>
            <person name="Bessette D."/>
            <person name="Brown A."/>
            <person name="FitzGerald M."/>
            <person name="Lui A."/>
            <person name="Macdonald J.P."/>
            <person name="Priest M."/>
            <person name="Orbach M.J."/>
            <person name="Galgiani J.N."/>
            <person name="Kirkland T.N."/>
            <person name="Cole G.T."/>
            <person name="Birren B.W."/>
            <person name="Henn M.R."/>
            <person name="Taylor J.W."/>
            <person name="Rounsley S.D."/>
        </authorList>
    </citation>
    <scope>NUCLEOTIDE SEQUENCE [LARGE SCALE GENOMIC DNA]</scope>
    <source>
        <strain evidence="13">RMSCC 3488</strain>
    </source>
</reference>
<dbReference type="Proteomes" id="UP000054567">
    <property type="component" value="Unassembled WGS sequence"/>
</dbReference>
<dbReference type="EC" id="4.1.1.17" evidence="7"/>
<comment type="subunit">
    <text evidence="8">Homodimer. Only the dimer is catalytically active, as the active sites are constructed of residues from both monomers.</text>
</comment>
<dbReference type="PRINTS" id="PR01179">
    <property type="entry name" value="ODADCRBXLASE"/>
</dbReference>
<reference evidence="13" key="2">
    <citation type="journal article" date="2009" name="Genome Res.">
        <title>Comparative genomic analyses of the human fungal pathogens Coccidioides and their relatives.</title>
        <authorList>
            <person name="Sharpton T.J."/>
            <person name="Stajich J.E."/>
            <person name="Rounsley S.D."/>
            <person name="Gardner M.J."/>
            <person name="Wortman J.R."/>
            <person name="Jordar V.S."/>
            <person name="Maiti R."/>
            <person name="Kodira C.D."/>
            <person name="Neafsey D.E."/>
            <person name="Zeng Q."/>
            <person name="Hung C.-Y."/>
            <person name="McMahan C."/>
            <person name="Muszewska A."/>
            <person name="Grynberg M."/>
            <person name="Mandel M.A."/>
            <person name="Kellner E.M."/>
            <person name="Barker B.M."/>
            <person name="Galgiani J.N."/>
            <person name="Orbach M.J."/>
            <person name="Kirkland T.N."/>
            <person name="Cole G.T."/>
            <person name="Henn M.R."/>
            <person name="Birren B.W."/>
            <person name="Taylor J.W."/>
        </authorList>
    </citation>
    <scope>NUCLEOTIDE SEQUENCE [LARGE SCALE GENOMIC DNA]</scope>
    <source>
        <strain evidence="13">RMSCC 3488</strain>
    </source>
</reference>
<dbReference type="FunFam" id="3.20.20.10:FF:000005">
    <property type="entry name" value="Ornithine decarboxylase"/>
    <property type="match status" value="1"/>
</dbReference>
<evidence type="ECO:0000313" key="12">
    <source>
        <dbReference type="EMBL" id="KMM72201.1"/>
    </source>
</evidence>
<protein>
    <recommendedName>
        <fullName evidence="7">ornithine decarboxylase</fullName>
        <ecNumber evidence="7">4.1.1.17</ecNumber>
    </recommendedName>
</protein>
<reference evidence="12 13" key="1">
    <citation type="submission" date="2007-06" db="EMBL/GenBank/DDBJ databases">
        <title>The Genome Sequence of Coccidioides posadasii RMSCC_3488.</title>
        <authorList>
            <consortium name="Coccidioides Genome Resources Consortium"/>
            <consortium name="The Broad Institute Genome Sequencing Platform"/>
            <person name="Henn M.R."/>
            <person name="Sykes S."/>
            <person name="Young S."/>
            <person name="Jaffe D."/>
            <person name="Berlin A."/>
            <person name="Alvarez P."/>
            <person name="Butler J."/>
            <person name="Gnerre S."/>
            <person name="Grabherr M."/>
            <person name="Mauceli E."/>
            <person name="Brockman W."/>
            <person name="Kodira C."/>
            <person name="Alvarado L."/>
            <person name="Zeng Q."/>
            <person name="Crawford M."/>
            <person name="Antoine C."/>
            <person name="Devon K."/>
            <person name="Galgiani J."/>
            <person name="Orsborn K."/>
            <person name="Lewis M.L."/>
            <person name="Nusbaum C."/>
            <person name="Galagan J."/>
            <person name="Birren B."/>
        </authorList>
    </citation>
    <scope>NUCLEOTIDE SEQUENCE [LARGE SCALE GENOMIC DNA]</scope>
    <source>
        <strain evidence="12 13">RMSCC 3488</strain>
    </source>
</reference>
<dbReference type="GO" id="GO:0004586">
    <property type="term" value="F:ornithine decarboxylase activity"/>
    <property type="evidence" value="ECO:0007669"/>
    <property type="project" value="UniProtKB-EC"/>
</dbReference>
<comment type="pathway">
    <text evidence="6">Amine and polyamine biosynthesis; putrescine biosynthesis via L-ornithine pathway; putrescine from L-ornithine: step 1/1.</text>
</comment>
<dbReference type="InterPro" id="IPR022653">
    <property type="entry name" value="De-COase2_pyr-phos_BS"/>
</dbReference>
<evidence type="ECO:0000256" key="1">
    <source>
        <dbReference type="ARBA" id="ARBA00001933"/>
    </source>
</evidence>
<feature type="modified residue" description="N6-(pyridoxal phosphate)lysine" evidence="10">
    <location>
        <position position="69"/>
    </location>
</feature>
<dbReference type="PANTHER" id="PTHR11482">
    <property type="entry name" value="ARGININE/DIAMINOPIMELATE/ORNITHINE DECARBOXYLASE"/>
    <property type="match status" value="1"/>
</dbReference>
<sequence>MPVVNQKGIPPACAGGVIPSAVHTVIQEHLQTGIRHKESFFVADEPFIHNQLKLWESKLSDVEPFYAVKCNDNLRFLRILAEHGLGFDCASQSEMQRILNLGVEPHRILYAAPFKSEDGILYAKQHGVTQTMFDTEDELRKLADYFPNAELYLRLWADDPSSRVRLGSKYGVQLPQAKELLVLAQELNMKVIGLCFHVGSSAADFDAYRQAIAFTREVYDFNQSLREDQRHPIRTIDIGGGFSLGNFESAATVIRKSIRQYFGDEKHLRWVAEPGRYFAEEAFYLVCRVLGTRPRACLGNGIGADEKLPVGDIHINDGIYHNFLNALTEQVVPQPILLNCTGTPYVSAADNGDPYTVWGQTCDSFDKIATNCVLPRRAKVGDWLCFPFMGAYTHVTGSDFNGFPRLKKTIWISNSPEDVSIAASSPLRTLRALQHYLVRAVGLAESTASEREGIGFKVNDELAAFNSSVGLVDRLLAGLRALHILSGSRH</sequence>
<evidence type="ECO:0000256" key="9">
    <source>
        <dbReference type="ARBA" id="ARBA00049127"/>
    </source>
</evidence>
<evidence type="ECO:0000256" key="10">
    <source>
        <dbReference type="PIRSR" id="PIRSR600183-50"/>
    </source>
</evidence>
<organism evidence="12 13">
    <name type="scientific">Coccidioides posadasii RMSCC 3488</name>
    <dbReference type="NCBI Taxonomy" id="454284"/>
    <lineage>
        <taxon>Eukaryota</taxon>
        <taxon>Fungi</taxon>
        <taxon>Dikarya</taxon>
        <taxon>Ascomycota</taxon>
        <taxon>Pezizomycotina</taxon>
        <taxon>Eurotiomycetes</taxon>
        <taxon>Eurotiomycetidae</taxon>
        <taxon>Onygenales</taxon>
        <taxon>Onygenaceae</taxon>
        <taxon>Coccidioides</taxon>
    </lineage>
</organism>
<dbReference type="GO" id="GO:0033387">
    <property type="term" value="P:putrescine biosynthetic process from arginine, via ornithine"/>
    <property type="evidence" value="ECO:0007669"/>
    <property type="project" value="TreeGrafter"/>
</dbReference>
<dbReference type="InterPro" id="IPR022644">
    <property type="entry name" value="De-COase2_N"/>
</dbReference>
<keyword evidence="5" id="KW-0456">Lyase</keyword>
<dbReference type="OrthoDB" id="5034579at2759"/>
<evidence type="ECO:0000313" key="13">
    <source>
        <dbReference type="Proteomes" id="UP000054567"/>
    </source>
</evidence>
<evidence type="ECO:0000256" key="7">
    <source>
        <dbReference type="ARBA" id="ARBA00034138"/>
    </source>
</evidence>
<dbReference type="InterPro" id="IPR000183">
    <property type="entry name" value="Orn/DAP/Arg_de-COase"/>
</dbReference>
<evidence type="ECO:0000256" key="2">
    <source>
        <dbReference type="ARBA" id="ARBA00008872"/>
    </source>
</evidence>
<keyword evidence="3" id="KW-0210">Decarboxylase</keyword>
<dbReference type="PROSITE" id="PS00878">
    <property type="entry name" value="ODR_DC_2_1"/>
    <property type="match status" value="1"/>
</dbReference>
<dbReference type="Gene3D" id="3.20.20.10">
    <property type="entry name" value="Alanine racemase"/>
    <property type="match status" value="1"/>
</dbReference>
<dbReference type="SUPFAM" id="SSF51419">
    <property type="entry name" value="PLP-binding barrel"/>
    <property type="match status" value="1"/>
</dbReference>
<dbReference type="EMBL" id="DS268113">
    <property type="protein sequence ID" value="KMM72201.1"/>
    <property type="molecule type" value="Genomic_DNA"/>
</dbReference>
<comment type="catalytic activity">
    <reaction evidence="9">
        <text>L-ornithine + H(+) = putrescine + CO2</text>
        <dbReference type="Rhea" id="RHEA:22964"/>
        <dbReference type="ChEBI" id="CHEBI:15378"/>
        <dbReference type="ChEBI" id="CHEBI:16526"/>
        <dbReference type="ChEBI" id="CHEBI:46911"/>
        <dbReference type="ChEBI" id="CHEBI:326268"/>
        <dbReference type="EC" id="4.1.1.17"/>
    </reaction>
</comment>
<proteinExistence type="inferred from homology"/>
<evidence type="ECO:0000256" key="5">
    <source>
        <dbReference type="ARBA" id="ARBA00023239"/>
    </source>
</evidence>
<name>A0A0J6FGF0_COCPO</name>
<dbReference type="InterPro" id="IPR002433">
    <property type="entry name" value="Orn_de-COase"/>
</dbReference>
<evidence type="ECO:0000256" key="4">
    <source>
        <dbReference type="ARBA" id="ARBA00022898"/>
    </source>
</evidence>
<gene>
    <name evidence="12" type="ORF">CPAG_08499</name>
</gene>
<dbReference type="VEuPathDB" id="FungiDB:CPAG_08499"/>
<dbReference type="CDD" id="cd00622">
    <property type="entry name" value="PLPDE_III_ODC"/>
    <property type="match status" value="1"/>
</dbReference>
<dbReference type="GO" id="GO:0005737">
    <property type="term" value="C:cytoplasm"/>
    <property type="evidence" value="ECO:0007669"/>
    <property type="project" value="TreeGrafter"/>
</dbReference>
<accession>A0A0J6FGF0</accession>
<comment type="similarity">
    <text evidence="2">Belongs to the Orn/Lys/Arg decarboxylase class-II family.</text>
</comment>
<dbReference type="PANTHER" id="PTHR11482:SF6">
    <property type="entry name" value="ORNITHINE DECARBOXYLASE 1-RELATED"/>
    <property type="match status" value="1"/>
</dbReference>
<dbReference type="AlphaFoldDB" id="A0A0J6FGF0"/>
<evidence type="ECO:0000259" key="11">
    <source>
        <dbReference type="Pfam" id="PF02784"/>
    </source>
</evidence>
<dbReference type="Gene3D" id="2.40.37.10">
    <property type="entry name" value="Lyase, Ornithine Decarboxylase, Chain A, domain 1"/>
    <property type="match status" value="1"/>
</dbReference>
<dbReference type="InterPro" id="IPR009006">
    <property type="entry name" value="Ala_racemase/Decarboxylase_C"/>
</dbReference>
<keyword evidence="4 10" id="KW-0663">Pyridoxal phosphate</keyword>